<sequence length="133" mass="14231">MIGQRDRWRIAVRLLAAIAFVFLSFAHKPALATGQNAALAAEYRLPDGSFAEICFGTEGVDHRGSKPVPNAPICEACRLAASVLVPEPPQASVRAYKGNWLAEPPVAEIRVALSPLRLLPPPRGPPSCRSALP</sequence>
<reference evidence="2 3" key="1">
    <citation type="journal article" date="2012" name="J. Bacteriol.">
        <title>Complete genome sequence of the broad-host-range strain Sinorhizobium fredii USDA257.</title>
        <authorList>
            <person name="Schuldes J."/>
            <person name="Rodriguez Orbegoso M."/>
            <person name="Schmeisser C."/>
            <person name="Krishnan H.B."/>
            <person name="Daniel R."/>
            <person name="Streit W.R."/>
        </authorList>
    </citation>
    <scope>NUCLEOTIDE SEQUENCE [LARGE SCALE GENOMIC DNA]</scope>
    <source>
        <strain evidence="2 3">USDA 257</strain>
    </source>
</reference>
<evidence type="ECO:0008006" key="4">
    <source>
        <dbReference type="Google" id="ProtNLM"/>
    </source>
</evidence>
<proteinExistence type="predicted"/>
<evidence type="ECO:0000256" key="1">
    <source>
        <dbReference type="SAM" id="SignalP"/>
    </source>
</evidence>
<name>I3X900_SINF2</name>
<gene>
    <name evidence="2" type="ORF">USDA257_c38100</name>
</gene>
<protein>
    <recommendedName>
        <fullName evidence="4">DUF2946 domain-containing protein</fullName>
    </recommendedName>
</protein>
<dbReference type="PATRIC" id="fig|1185652.3.peg.3952"/>
<dbReference type="HOGENOM" id="CLU_157254_0_0_5"/>
<dbReference type="STRING" id="1185652.USDA257_c38100"/>
<keyword evidence="1" id="KW-0732">Signal</keyword>
<accession>I3X900</accession>
<dbReference type="EMBL" id="CP003563">
    <property type="protein sequence ID" value="AFL52356.1"/>
    <property type="molecule type" value="Genomic_DNA"/>
</dbReference>
<feature type="signal peptide" evidence="1">
    <location>
        <begin position="1"/>
        <end position="32"/>
    </location>
</feature>
<evidence type="ECO:0000313" key="3">
    <source>
        <dbReference type="Proteomes" id="UP000006180"/>
    </source>
</evidence>
<dbReference type="RefSeq" id="WP_014764491.1">
    <property type="nucleotide sequence ID" value="NC_018000.1"/>
</dbReference>
<evidence type="ECO:0000313" key="2">
    <source>
        <dbReference type="EMBL" id="AFL52356.1"/>
    </source>
</evidence>
<dbReference type="Proteomes" id="UP000006180">
    <property type="component" value="Chromosome"/>
</dbReference>
<dbReference type="KEGG" id="sfd:USDA257_c38100"/>
<dbReference type="AlphaFoldDB" id="I3X900"/>
<feature type="chain" id="PRO_5003682382" description="DUF2946 domain-containing protein" evidence="1">
    <location>
        <begin position="33"/>
        <end position="133"/>
    </location>
</feature>
<dbReference type="eggNOG" id="ENOG5030Z8V">
    <property type="taxonomic scope" value="Bacteria"/>
</dbReference>
<organism evidence="2 3">
    <name type="scientific">Sinorhizobium fredii (strain USDA 257)</name>
    <dbReference type="NCBI Taxonomy" id="1185652"/>
    <lineage>
        <taxon>Bacteria</taxon>
        <taxon>Pseudomonadati</taxon>
        <taxon>Pseudomonadota</taxon>
        <taxon>Alphaproteobacteria</taxon>
        <taxon>Hyphomicrobiales</taxon>
        <taxon>Rhizobiaceae</taxon>
        <taxon>Sinorhizobium/Ensifer group</taxon>
        <taxon>Sinorhizobium</taxon>
    </lineage>
</organism>